<name>A0A2I1PC45_9MICO</name>
<accession>A0A2I1PC45</accession>
<protein>
    <submittedName>
        <fullName evidence="2">Uncharacterized protein</fullName>
    </submittedName>
</protein>
<keyword evidence="1" id="KW-0812">Transmembrane</keyword>
<keyword evidence="1" id="KW-0472">Membrane</keyword>
<evidence type="ECO:0000313" key="3">
    <source>
        <dbReference type="Proteomes" id="UP000234206"/>
    </source>
</evidence>
<proteinExistence type="predicted"/>
<comment type="caution">
    <text evidence="2">The sequence shown here is derived from an EMBL/GenBank/DDBJ whole genome shotgun (WGS) entry which is preliminary data.</text>
</comment>
<organism evidence="2 3">
    <name type="scientific">Kytococcus schroeteri</name>
    <dbReference type="NCBI Taxonomy" id="138300"/>
    <lineage>
        <taxon>Bacteria</taxon>
        <taxon>Bacillati</taxon>
        <taxon>Actinomycetota</taxon>
        <taxon>Actinomycetes</taxon>
        <taxon>Micrococcales</taxon>
        <taxon>Kytococcaceae</taxon>
        <taxon>Kytococcus</taxon>
    </lineage>
</organism>
<evidence type="ECO:0000256" key="1">
    <source>
        <dbReference type="SAM" id="Phobius"/>
    </source>
</evidence>
<keyword evidence="3" id="KW-1185">Reference proteome</keyword>
<reference evidence="2 3" key="1">
    <citation type="submission" date="2017-12" db="EMBL/GenBank/DDBJ databases">
        <title>Phylogenetic diversity of female urinary microbiome.</title>
        <authorList>
            <person name="Thomas-White K."/>
            <person name="Wolfe A.J."/>
        </authorList>
    </citation>
    <scope>NUCLEOTIDE SEQUENCE [LARGE SCALE GENOMIC DNA]</scope>
    <source>
        <strain evidence="2 3">UMB1298</strain>
    </source>
</reference>
<keyword evidence="1" id="KW-1133">Transmembrane helix</keyword>
<dbReference type="AlphaFoldDB" id="A0A2I1PC45"/>
<evidence type="ECO:0000313" key="2">
    <source>
        <dbReference type="EMBL" id="PKZ42161.1"/>
    </source>
</evidence>
<dbReference type="OrthoDB" id="4807612at2"/>
<dbReference type="EMBL" id="PKIZ01000005">
    <property type="protein sequence ID" value="PKZ42161.1"/>
    <property type="molecule type" value="Genomic_DNA"/>
</dbReference>
<sequence length="59" mass="6623">MSELFGAIWPYIAALVPSVGILYLFYVLMKHIVEGDRRERAAVAQWEAEQDAAEEDPVG</sequence>
<feature type="transmembrane region" description="Helical" evidence="1">
    <location>
        <begin position="6"/>
        <end position="28"/>
    </location>
</feature>
<dbReference type="RefSeq" id="WP_101849272.1">
    <property type="nucleotide sequence ID" value="NZ_PKIZ01000005.1"/>
</dbReference>
<dbReference type="Proteomes" id="UP000234206">
    <property type="component" value="Unassembled WGS sequence"/>
</dbReference>
<gene>
    <name evidence="2" type="ORF">CYJ76_03685</name>
</gene>